<dbReference type="GO" id="GO:0005667">
    <property type="term" value="C:transcription regulator complex"/>
    <property type="evidence" value="ECO:0007669"/>
    <property type="project" value="InterPro"/>
</dbReference>
<dbReference type="GO" id="GO:0000977">
    <property type="term" value="F:RNA polymerase II transcription regulatory region sequence-specific DNA binding"/>
    <property type="evidence" value="ECO:0007669"/>
    <property type="project" value="TreeGrafter"/>
</dbReference>
<evidence type="ECO:0000256" key="3">
    <source>
        <dbReference type="ARBA" id="ARBA00023015"/>
    </source>
</evidence>
<keyword evidence="6 7" id="KW-0539">Nucleus</keyword>
<dbReference type="InterPro" id="IPR036388">
    <property type="entry name" value="WH-like_DNA-bd_sf"/>
</dbReference>
<dbReference type="PANTHER" id="PTHR12548">
    <property type="entry name" value="TRANSCRIPTION FACTOR DP"/>
    <property type="match status" value="1"/>
</dbReference>
<feature type="region of interest" description="Disordered" evidence="8">
    <location>
        <begin position="162"/>
        <end position="188"/>
    </location>
</feature>
<feature type="compositionally biased region" description="Gly residues" evidence="8">
    <location>
        <begin position="62"/>
        <end position="75"/>
    </location>
</feature>
<dbReference type="CTD" id="13450"/>
<sequence>MAHNSSATNQTSSSIKTEEVNYFFQDEHGQIAKMLKPVQVKQMQNMDHPKSSVVFPSSSARNGGGGGGNNSGSGIGNVGRMGAFSQTQSTTNQNQGQFIRLQDRSYITIPKNENASYATAVSAQKSGAAGGGGDMNDGIKSARYEKYTPNNAMKMKSKLHSIQSSPMHTMSASSSSVQRKRKPDKAGKGLRHFSMKVCEKVQEKGKTTYNEVADDLVNEELKNSYDTNCDQKNIRRRVYDALNVLMAINVISKDKKEIRWIGLPANSAEQFLALEEENNRRREIIKKKQETLRELVLQNVAFKGLVERNKRAESQGVVPSPNSSIQLPFIIVNTHKSTKINCSVTNDKSEYIFKFDNAFEMHDDIAVLKRMGLPLGLDKGECTAENIERIKAWVPPNMGKYVEAYGTGKVIDPLYDSDGEDNDYNSYLESNNESQSFVQNSQHTTDVEYKLELDDDELEDDID</sequence>
<dbReference type="InterPro" id="IPR015648">
    <property type="entry name" value="Transcrpt_fac_DP"/>
</dbReference>
<dbReference type="OrthoDB" id="552115at2759"/>
<dbReference type="GeneID" id="117572121"/>
<feature type="compositionally biased region" description="Polar residues" evidence="8">
    <location>
        <begin position="424"/>
        <end position="444"/>
    </location>
</feature>
<dbReference type="Proteomes" id="UP000515160">
    <property type="component" value="Chromosome 3"/>
</dbReference>
<evidence type="ECO:0000256" key="6">
    <source>
        <dbReference type="ARBA" id="ARBA00023242"/>
    </source>
</evidence>
<dbReference type="SUPFAM" id="SSF144074">
    <property type="entry name" value="E2F-DP heterodimerization region"/>
    <property type="match status" value="1"/>
</dbReference>
<dbReference type="GO" id="GO:0005634">
    <property type="term" value="C:nucleus"/>
    <property type="evidence" value="ECO:0007669"/>
    <property type="project" value="UniProtKB-SubCell"/>
</dbReference>
<evidence type="ECO:0000256" key="4">
    <source>
        <dbReference type="ARBA" id="ARBA00023125"/>
    </source>
</evidence>
<dbReference type="InterPro" id="IPR038168">
    <property type="entry name" value="TF_DP_C_sf"/>
</dbReference>
<dbReference type="InterPro" id="IPR037241">
    <property type="entry name" value="E2F-DP_heterodim"/>
</dbReference>
<proteinExistence type="inferred from homology"/>
<evidence type="ECO:0000256" key="5">
    <source>
        <dbReference type="ARBA" id="ARBA00023163"/>
    </source>
</evidence>
<dbReference type="GO" id="GO:0000981">
    <property type="term" value="F:DNA-binding transcription factor activity, RNA polymerase II-specific"/>
    <property type="evidence" value="ECO:0007669"/>
    <property type="project" value="TreeGrafter"/>
</dbReference>
<comment type="subcellular location">
    <subcellularLocation>
        <location evidence="1 7">Nucleus</location>
    </subcellularLocation>
</comment>
<evidence type="ECO:0000259" key="10">
    <source>
        <dbReference type="SMART" id="SM01372"/>
    </source>
</evidence>
<dbReference type="Gene3D" id="1.20.140.80">
    <property type="entry name" value="Transcription factor DP"/>
    <property type="match status" value="1"/>
</dbReference>
<evidence type="ECO:0000256" key="1">
    <source>
        <dbReference type="ARBA" id="ARBA00004123"/>
    </source>
</evidence>
<dbReference type="CDD" id="cd14458">
    <property type="entry name" value="DP_DD"/>
    <property type="match status" value="1"/>
</dbReference>
<dbReference type="FunFam" id="1.10.10.10:FF:000047">
    <property type="entry name" value="Transcription factor"/>
    <property type="match status" value="1"/>
</dbReference>
<accession>A0A6P8Z0P9</accession>
<keyword evidence="11" id="KW-1185">Reference proteome</keyword>
<name>A0A6P8Z0P9_DROAB</name>
<feature type="domain" description="E2F/DP family winged-helix DNA-binding" evidence="10">
    <location>
        <begin position="185"/>
        <end position="262"/>
    </location>
</feature>
<dbReference type="GO" id="GO:0051726">
    <property type="term" value="P:regulation of cell cycle"/>
    <property type="evidence" value="ECO:0007669"/>
    <property type="project" value="InterPro"/>
</dbReference>
<feature type="region of interest" description="Disordered" evidence="8">
    <location>
        <begin position="55"/>
        <end position="75"/>
    </location>
</feature>
<protein>
    <submittedName>
        <fullName evidence="12">Transcription factor Dp isoform X1</fullName>
    </submittedName>
</protein>
<dbReference type="RefSeq" id="XP_034110637.1">
    <property type="nucleotide sequence ID" value="XM_034254746.2"/>
</dbReference>
<evidence type="ECO:0000256" key="8">
    <source>
        <dbReference type="SAM" id="MobiDB-lite"/>
    </source>
</evidence>
<comment type="similarity">
    <text evidence="2 7">Belongs to the E2F/DP family.</text>
</comment>
<keyword evidence="4 7" id="KW-0238">DNA-binding</keyword>
<organism evidence="11 12">
    <name type="scientific">Drosophila albomicans</name>
    <name type="common">Fruit fly</name>
    <dbReference type="NCBI Taxonomy" id="7291"/>
    <lineage>
        <taxon>Eukaryota</taxon>
        <taxon>Metazoa</taxon>
        <taxon>Ecdysozoa</taxon>
        <taxon>Arthropoda</taxon>
        <taxon>Hexapoda</taxon>
        <taxon>Insecta</taxon>
        <taxon>Pterygota</taxon>
        <taxon>Neoptera</taxon>
        <taxon>Endopterygota</taxon>
        <taxon>Diptera</taxon>
        <taxon>Brachycera</taxon>
        <taxon>Muscomorpha</taxon>
        <taxon>Ephydroidea</taxon>
        <taxon>Drosophilidae</taxon>
        <taxon>Drosophila</taxon>
    </lineage>
</organism>
<evidence type="ECO:0000313" key="12">
    <source>
        <dbReference type="RefSeq" id="XP_034110637.1"/>
    </source>
</evidence>
<dbReference type="InterPro" id="IPR003316">
    <property type="entry name" value="E2F_WHTH_DNA-bd_dom"/>
</dbReference>
<feature type="domain" description="Transcription factor DP C-terminal" evidence="9">
    <location>
        <begin position="269"/>
        <end position="412"/>
    </location>
</feature>
<feature type="compositionally biased region" description="Basic residues" evidence="8">
    <location>
        <begin position="178"/>
        <end position="188"/>
    </location>
</feature>
<keyword evidence="5 7" id="KW-0804">Transcription</keyword>
<reference evidence="12" key="1">
    <citation type="submission" date="2025-08" db="UniProtKB">
        <authorList>
            <consortium name="RefSeq"/>
        </authorList>
    </citation>
    <scope>IDENTIFICATION</scope>
    <source>
        <strain evidence="12">15112-1751.03</strain>
        <tissue evidence="12">Whole Adult</tissue>
    </source>
</reference>
<gene>
    <name evidence="12" type="primary">LOC117572121</name>
</gene>
<dbReference type="FunFam" id="1.20.140.80:FF:000005">
    <property type="entry name" value="Transcription factor"/>
    <property type="match status" value="1"/>
</dbReference>
<dbReference type="InterPro" id="IPR014889">
    <property type="entry name" value="Transc_factor_DP_C"/>
</dbReference>
<evidence type="ECO:0000313" key="11">
    <source>
        <dbReference type="Proteomes" id="UP000515160"/>
    </source>
</evidence>
<dbReference type="SUPFAM" id="SSF46785">
    <property type="entry name" value="Winged helix' DNA-binding domain"/>
    <property type="match status" value="1"/>
</dbReference>
<dbReference type="AlphaFoldDB" id="A0A6P8Z0P9"/>
<feature type="compositionally biased region" description="Acidic residues" evidence="8">
    <location>
        <begin position="453"/>
        <end position="463"/>
    </location>
</feature>
<evidence type="ECO:0000259" key="9">
    <source>
        <dbReference type="SMART" id="SM01138"/>
    </source>
</evidence>
<keyword evidence="3 7" id="KW-0805">Transcription regulation</keyword>
<dbReference type="Gene3D" id="1.10.10.10">
    <property type="entry name" value="Winged helix-like DNA-binding domain superfamily/Winged helix DNA-binding domain"/>
    <property type="match status" value="1"/>
</dbReference>
<dbReference type="Pfam" id="PF08781">
    <property type="entry name" value="DP"/>
    <property type="match status" value="1"/>
</dbReference>
<evidence type="ECO:0000256" key="7">
    <source>
        <dbReference type="RuleBase" id="RU003796"/>
    </source>
</evidence>
<dbReference type="InterPro" id="IPR036390">
    <property type="entry name" value="WH_DNA-bd_sf"/>
</dbReference>
<dbReference type="SMART" id="SM01138">
    <property type="entry name" value="DP"/>
    <property type="match status" value="1"/>
</dbReference>
<dbReference type="SMART" id="SM01372">
    <property type="entry name" value="E2F_TDP"/>
    <property type="match status" value="1"/>
</dbReference>
<feature type="region of interest" description="Disordered" evidence="8">
    <location>
        <begin position="421"/>
        <end position="463"/>
    </location>
</feature>
<dbReference type="PANTHER" id="PTHR12548:SF9">
    <property type="entry name" value="TRANSCRIPTION FACTOR DP"/>
    <property type="match status" value="1"/>
</dbReference>
<dbReference type="Pfam" id="PF02319">
    <property type="entry name" value="WHD_E2F_TDP"/>
    <property type="match status" value="1"/>
</dbReference>
<feature type="compositionally biased region" description="Low complexity" evidence="8">
    <location>
        <begin position="164"/>
        <end position="176"/>
    </location>
</feature>
<evidence type="ECO:0000256" key="2">
    <source>
        <dbReference type="ARBA" id="ARBA00010940"/>
    </source>
</evidence>